<dbReference type="EMBL" id="JBHUPB010000004">
    <property type="protein sequence ID" value="MFD2966804.1"/>
    <property type="molecule type" value="Genomic_DNA"/>
</dbReference>
<evidence type="ECO:0000256" key="1">
    <source>
        <dbReference type="SAM" id="Coils"/>
    </source>
</evidence>
<keyword evidence="2" id="KW-0732">Signal</keyword>
<dbReference type="Proteomes" id="UP001597525">
    <property type="component" value="Unassembled WGS sequence"/>
</dbReference>
<gene>
    <name evidence="3" type="ORF">ACFS7Y_05375</name>
</gene>
<proteinExistence type="predicted"/>
<dbReference type="RefSeq" id="WP_320182504.1">
    <property type="nucleotide sequence ID" value="NZ_CP138332.1"/>
</dbReference>
<protein>
    <recommendedName>
        <fullName evidence="5">TerB family tellurite resistance protein</fullName>
    </recommendedName>
</protein>
<comment type="caution">
    <text evidence="3">The sequence shown here is derived from an EMBL/GenBank/DDBJ whole genome shotgun (WGS) entry which is preliminary data.</text>
</comment>
<keyword evidence="4" id="KW-1185">Reference proteome</keyword>
<organism evidence="3 4">
    <name type="scientific">Sphingobacterium bambusae</name>
    <dbReference type="NCBI Taxonomy" id="662858"/>
    <lineage>
        <taxon>Bacteria</taxon>
        <taxon>Pseudomonadati</taxon>
        <taxon>Bacteroidota</taxon>
        <taxon>Sphingobacteriia</taxon>
        <taxon>Sphingobacteriales</taxon>
        <taxon>Sphingobacteriaceae</taxon>
        <taxon>Sphingobacterium</taxon>
    </lineage>
</organism>
<evidence type="ECO:0000256" key="2">
    <source>
        <dbReference type="SAM" id="SignalP"/>
    </source>
</evidence>
<name>A0ABW6BE92_9SPHI</name>
<feature type="chain" id="PRO_5045498384" description="TerB family tellurite resistance protein" evidence="2">
    <location>
        <begin position="22"/>
        <end position="368"/>
    </location>
</feature>
<reference evidence="4" key="1">
    <citation type="journal article" date="2019" name="Int. J. Syst. Evol. Microbiol.">
        <title>The Global Catalogue of Microorganisms (GCM) 10K type strain sequencing project: providing services to taxonomists for standard genome sequencing and annotation.</title>
        <authorList>
            <consortium name="The Broad Institute Genomics Platform"/>
            <consortium name="The Broad Institute Genome Sequencing Center for Infectious Disease"/>
            <person name="Wu L."/>
            <person name="Ma J."/>
        </authorList>
    </citation>
    <scope>NUCLEOTIDE SEQUENCE [LARGE SCALE GENOMIC DNA]</scope>
    <source>
        <strain evidence="4">KCTC 22814</strain>
    </source>
</reference>
<evidence type="ECO:0000313" key="4">
    <source>
        <dbReference type="Proteomes" id="UP001597525"/>
    </source>
</evidence>
<evidence type="ECO:0000313" key="3">
    <source>
        <dbReference type="EMBL" id="MFD2966804.1"/>
    </source>
</evidence>
<accession>A0ABW6BE92</accession>
<feature type="coiled-coil region" evidence="1">
    <location>
        <begin position="31"/>
        <end position="68"/>
    </location>
</feature>
<feature type="signal peptide" evidence="2">
    <location>
        <begin position="1"/>
        <end position="21"/>
    </location>
</feature>
<keyword evidence="1" id="KW-0175">Coiled coil</keyword>
<sequence length="368" mass="42041">MKNLHFLLAFVLLYNFCGLCAQVQDTNRTALSSMQETQQHLEQTNKQLEVLKGSYEQLKLQSEKLLRANDSIRHLMSESQELSLQEQKQLYETNYGILTRSFQDISLLKQQVRGYSRLLDVTYAGTLISQLNNPTNVELGTSFSKVLLDNSEAILSRNLKGNVKSKFSETIKRVVSIPLVGTIVESNPISALVKGVYDQALSFGDNAIKDQDLRDFLSSIKPYTDFYYTLDQTTAGFKQELLGYRRELATFDRTLLRHEERLLSAMQANAANTQVSIEALFRYADRQRLTLAEIKRINDSLPVSKTIRLINTSPEMTLDQSAFEESFNNYIDQVIAVLERASKNDKLQFDASTIDKLIRNLRNTRIRP</sequence>
<evidence type="ECO:0008006" key="5">
    <source>
        <dbReference type="Google" id="ProtNLM"/>
    </source>
</evidence>